<comment type="caution">
    <text evidence="7">The sequence shown here is derived from an EMBL/GenBank/DDBJ whole genome shotgun (WGS) entry which is preliminary data.</text>
</comment>
<keyword evidence="2 7" id="KW-0255">Endonuclease</keyword>
<evidence type="ECO:0000313" key="7">
    <source>
        <dbReference type="EMBL" id="KAB7705339.1"/>
    </source>
</evidence>
<keyword evidence="1" id="KW-0540">Nuclease</keyword>
<name>A0A6I1FCZ4_9BACI</name>
<organism evidence="7 8">
    <name type="scientific">Bacillus aerolatus</name>
    <dbReference type="NCBI Taxonomy" id="2653354"/>
    <lineage>
        <taxon>Bacteria</taxon>
        <taxon>Bacillati</taxon>
        <taxon>Bacillota</taxon>
        <taxon>Bacilli</taxon>
        <taxon>Bacillales</taxon>
        <taxon>Bacillaceae</taxon>
        <taxon>Bacillus</taxon>
    </lineage>
</organism>
<dbReference type="GO" id="GO:0004519">
    <property type="term" value="F:endonuclease activity"/>
    <property type="evidence" value="ECO:0007669"/>
    <property type="project" value="UniProtKB-KW"/>
</dbReference>
<evidence type="ECO:0000256" key="4">
    <source>
        <dbReference type="ARBA" id="ARBA00022769"/>
    </source>
</evidence>
<keyword evidence="3" id="KW-0227">DNA damage</keyword>
<dbReference type="AlphaFoldDB" id="A0A6I1FCZ4"/>
<dbReference type="GO" id="GO:0016787">
    <property type="term" value="F:hydrolase activity"/>
    <property type="evidence" value="ECO:0007669"/>
    <property type="project" value="UniProtKB-KW"/>
</dbReference>
<evidence type="ECO:0000256" key="6">
    <source>
        <dbReference type="ARBA" id="ARBA00023204"/>
    </source>
</evidence>
<dbReference type="RefSeq" id="WP_152153268.1">
    <property type="nucleotide sequence ID" value="NZ_WEIO01000009.1"/>
</dbReference>
<dbReference type="EMBL" id="WEIO01000009">
    <property type="protein sequence ID" value="KAB7705339.1"/>
    <property type="molecule type" value="Genomic_DNA"/>
</dbReference>
<keyword evidence="6" id="KW-0234">DNA repair</keyword>
<dbReference type="Pfam" id="PF03851">
    <property type="entry name" value="UvdE"/>
    <property type="match status" value="1"/>
</dbReference>
<dbReference type="Gene3D" id="3.20.20.150">
    <property type="entry name" value="Divalent-metal-dependent TIM barrel enzymes"/>
    <property type="match status" value="1"/>
</dbReference>
<dbReference type="Proteomes" id="UP000429595">
    <property type="component" value="Unassembled WGS sequence"/>
</dbReference>
<evidence type="ECO:0000256" key="5">
    <source>
        <dbReference type="ARBA" id="ARBA00022801"/>
    </source>
</evidence>
<dbReference type="GO" id="GO:0006289">
    <property type="term" value="P:nucleotide-excision repair"/>
    <property type="evidence" value="ECO:0007669"/>
    <property type="project" value="InterPro"/>
</dbReference>
<dbReference type="PANTHER" id="PTHR31290:SF5">
    <property type="entry name" value="UV-DAMAGE ENDONUCLEASE"/>
    <property type="match status" value="1"/>
</dbReference>
<evidence type="ECO:0000256" key="3">
    <source>
        <dbReference type="ARBA" id="ARBA00022763"/>
    </source>
</evidence>
<dbReference type="InterPro" id="IPR004601">
    <property type="entry name" value="UvdE"/>
</dbReference>
<dbReference type="GO" id="GO:0009411">
    <property type="term" value="P:response to UV"/>
    <property type="evidence" value="ECO:0007669"/>
    <property type="project" value="InterPro"/>
</dbReference>
<dbReference type="PANTHER" id="PTHR31290">
    <property type="entry name" value="UV-DAMAGE ENDONUCLEASE"/>
    <property type="match status" value="1"/>
</dbReference>
<gene>
    <name evidence="7" type="primary">uvsE</name>
    <name evidence="7" type="ORF">F9802_14675</name>
</gene>
<accession>A0A6I1FCZ4</accession>
<keyword evidence="5" id="KW-0378">Hydrolase</keyword>
<dbReference type="InterPro" id="IPR036237">
    <property type="entry name" value="Xyl_isomerase-like_sf"/>
</dbReference>
<dbReference type="SUPFAM" id="SSF51658">
    <property type="entry name" value="Xylose isomerase-like"/>
    <property type="match status" value="1"/>
</dbReference>
<dbReference type="NCBIfam" id="TIGR00629">
    <property type="entry name" value="uvde"/>
    <property type="match status" value="1"/>
</dbReference>
<keyword evidence="4" id="KW-0228">DNA excision</keyword>
<evidence type="ECO:0000256" key="2">
    <source>
        <dbReference type="ARBA" id="ARBA00022759"/>
    </source>
</evidence>
<evidence type="ECO:0000256" key="1">
    <source>
        <dbReference type="ARBA" id="ARBA00022722"/>
    </source>
</evidence>
<sequence>MKLGYACINTALPSRFKTCRLKTIETEGMKKVKELAVHNLTEVINVLRWNVENSIFFFRLSSELIPFASHPIMTWEWEKDADIVALTNEIRQMQKRYDLRLSLHPGQYTVLNSPKEQVVNNSVAELVYHQKMLRLVGGQDMILHAGGAYGDKKAAKARFVQEYAKLPQEIKSVLRVENDDKTYTAMDVLELHEQTGAPVCFDIHHDRCNYEEGADTEAVLRRVFQSWPSGQIPKMHISSGRNAVADPAHHDYILEEDFADFLQKLNHRETDIMCEAKMKEQAVLRLQKTYVDL</sequence>
<protein>
    <submittedName>
        <fullName evidence="7">UV DNA damage repair endonuclease UvsE</fullName>
    </submittedName>
</protein>
<proteinExistence type="predicted"/>
<evidence type="ECO:0000313" key="8">
    <source>
        <dbReference type="Proteomes" id="UP000429595"/>
    </source>
</evidence>
<reference evidence="7 8" key="1">
    <citation type="submission" date="2019-10" db="EMBL/GenBank/DDBJ databases">
        <title>Bacillus aerolatum sp. nov., isolated from bioaerosol of sport playgrounds.</title>
        <authorList>
            <person name="Chen P."/>
            <person name="Zhang G."/>
        </authorList>
    </citation>
    <scope>NUCLEOTIDE SEQUENCE [LARGE SCALE GENOMIC DNA]</scope>
    <source>
        <strain evidence="7 8">CX253</strain>
    </source>
</reference>
<keyword evidence="8" id="KW-1185">Reference proteome</keyword>